<dbReference type="AlphaFoldDB" id="A0A2G9UUZ3"/>
<evidence type="ECO:0000313" key="1">
    <source>
        <dbReference type="EMBL" id="PIO74037.1"/>
    </source>
</evidence>
<keyword evidence="2" id="KW-1185">Reference proteome</keyword>
<evidence type="ECO:0008006" key="3">
    <source>
        <dbReference type="Google" id="ProtNLM"/>
    </source>
</evidence>
<sequence length="144" mass="16334">MIVITHQLLDNIISFYDKFMMSKLYDCLDCKNDGFAHPRDCSKCICPSGFGGALCDKKPPNCGEELVATSDWLPIQRTLDAGEDGEEMDEYKRCTYWIKAPDNVDKSKIEVEIAELPEEFNEDGCIYAGVEIKVNEDKWLTGYS</sequence>
<reference evidence="1 2" key="1">
    <citation type="submission" date="2015-09" db="EMBL/GenBank/DDBJ databases">
        <title>Draft genome of the parasitic nematode Teladorsagia circumcincta isolate WARC Sus (inbred).</title>
        <authorList>
            <person name="Mitreva M."/>
        </authorList>
    </citation>
    <scope>NUCLEOTIDE SEQUENCE [LARGE SCALE GENOMIC DNA]</scope>
    <source>
        <strain evidence="1 2">S</strain>
    </source>
</reference>
<dbReference type="Proteomes" id="UP000230423">
    <property type="component" value="Unassembled WGS sequence"/>
</dbReference>
<proteinExistence type="predicted"/>
<gene>
    <name evidence="1" type="ORF">TELCIR_03965</name>
</gene>
<dbReference type="EMBL" id="KZ345344">
    <property type="protein sequence ID" value="PIO74037.1"/>
    <property type="molecule type" value="Genomic_DNA"/>
</dbReference>
<accession>A0A2G9UUZ3</accession>
<evidence type="ECO:0000313" key="2">
    <source>
        <dbReference type="Proteomes" id="UP000230423"/>
    </source>
</evidence>
<protein>
    <recommendedName>
        <fullName evidence="3">CUB domain-containing protein</fullName>
    </recommendedName>
</protein>
<name>A0A2G9UUZ3_TELCI</name>
<organism evidence="1 2">
    <name type="scientific">Teladorsagia circumcincta</name>
    <name type="common">Brown stomach worm</name>
    <name type="synonym">Ostertagia circumcincta</name>
    <dbReference type="NCBI Taxonomy" id="45464"/>
    <lineage>
        <taxon>Eukaryota</taxon>
        <taxon>Metazoa</taxon>
        <taxon>Ecdysozoa</taxon>
        <taxon>Nematoda</taxon>
        <taxon>Chromadorea</taxon>
        <taxon>Rhabditida</taxon>
        <taxon>Rhabditina</taxon>
        <taxon>Rhabditomorpha</taxon>
        <taxon>Strongyloidea</taxon>
        <taxon>Trichostrongylidae</taxon>
        <taxon>Teladorsagia</taxon>
    </lineage>
</organism>